<feature type="transmembrane region" description="Helical" evidence="1">
    <location>
        <begin position="41"/>
        <end position="66"/>
    </location>
</feature>
<evidence type="ECO:0000313" key="3">
    <source>
        <dbReference type="Proteomes" id="UP000784294"/>
    </source>
</evidence>
<keyword evidence="1" id="KW-0812">Transmembrane</keyword>
<dbReference type="AlphaFoldDB" id="A0A3S5AZL3"/>
<keyword evidence="1" id="KW-0472">Membrane</keyword>
<keyword evidence="3" id="KW-1185">Reference proteome</keyword>
<reference evidence="2" key="1">
    <citation type="submission" date="2018-11" db="EMBL/GenBank/DDBJ databases">
        <authorList>
            <consortium name="Pathogen Informatics"/>
        </authorList>
    </citation>
    <scope>NUCLEOTIDE SEQUENCE</scope>
</reference>
<organism evidence="2 3">
    <name type="scientific">Protopolystoma xenopodis</name>
    <dbReference type="NCBI Taxonomy" id="117903"/>
    <lineage>
        <taxon>Eukaryota</taxon>
        <taxon>Metazoa</taxon>
        <taxon>Spiralia</taxon>
        <taxon>Lophotrochozoa</taxon>
        <taxon>Platyhelminthes</taxon>
        <taxon>Monogenea</taxon>
        <taxon>Polyopisthocotylea</taxon>
        <taxon>Polystomatidea</taxon>
        <taxon>Polystomatidae</taxon>
        <taxon>Protopolystoma</taxon>
    </lineage>
</organism>
<proteinExistence type="predicted"/>
<dbReference type="Proteomes" id="UP000784294">
    <property type="component" value="Unassembled WGS sequence"/>
</dbReference>
<name>A0A3S5AZL3_9PLAT</name>
<dbReference type="EMBL" id="CAAALY010251731">
    <property type="protein sequence ID" value="VEL36237.1"/>
    <property type="molecule type" value="Genomic_DNA"/>
</dbReference>
<keyword evidence="1" id="KW-1133">Transmembrane helix</keyword>
<evidence type="ECO:0000256" key="1">
    <source>
        <dbReference type="SAM" id="Phobius"/>
    </source>
</evidence>
<gene>
    <name evidence="2" type="ORF">PXEA_LOCUS29677</name>
</gene>
<comment type="caution">
    <text evidence="2">The sequence shown here is derived from an EMBL/GenBank/DDBJ whole genome shotgun (WGS) entry which is preliminary data.</text>
</comment>
<accession>A0A3S5AZL3</accession>
<protein>
    <submittedName>
        <fullName evidence="2">Uncharacterized protein</fullName>
    </submittedName>
</protein>
<sequence>MAINVTEWLLAANRTHGKVLFVTDELDEFNMLFRIALHRRLLLGLFVPATCGLLTALLVWVMFVVYTERPPVVLAYTENMYTTDLEIATDFGNMDLLTLDQPPRRSSKISSQHRSTPSYLRRMRNFYSSMDNNAITPELLLTADLDLSEDSSYLNQISYPKSDCFFISDRHKNQLLIPMLLNTRPRASWKAWTRDSLKVDSDSHLPKLTTNDAVTTTKESCFYSSRNRVFSMPCLQCCMKPGIEQPLTSWSTSDVFDHAN</sequence>
<evidence type="ECO:0000313" key="2">
    <source>
        <dbReference type="EMBL" id="VEL36237.1"/>
    </source>
</evidence>